<keyword evidence="5" id="KW-1185">Reference proteome</keyword>
<dbReference type="Gene3D" id="3.30.2400.10">
    <property type="entry name" value="Major capsid protein gp5"/>
    <property type="match status" value="1"/>
</dbReference>
<feature type="domain" description="Phage capsid-like C-terminal" evidence="3">
    <location>
        <begin position="142"/>
        <end position="405"/>
    </location>
</feature>
<protein>
    <submittedName>
        <fullName evidence="4">Phage major capsid protein</fullName>
    </submittedName>
</protein>
<keyword evidence="2" id="KW-0175">Coiled coil</keyword>
<dbReference type="AlphaFoldDB" id="A0A1W6YXU1"/>
<dbReference type="InterPro" id="IPR054612">
    <property type="entry name" value="Phage_capsid-like_C"/>
</dbReference>
<dbReference type="Proteomes" id="UP000194139">
    <property type="component" value="Chromosome"/>
</dbReference>
<dbReference type="Pfam" id="PF05065">
    <property type="entry name" value="Phage_capsid"/>
    <property type="match status" value="1"/>
</dbReference>
<gene>
    <name evidence="4" type="ORF">CAL13_05795</name>
</gene>
<sequence length="417" mass="45152">MNLAQIREARAAKTTEMRGILAKAEAEKRNLNDAEKSAFDKLKAEVTDLEGDEQRAAFMAEQERRMSGEPITPHGDKSLAELEKRVSVVASMRAQMEGRSLDGAEREYSQEIERRTGRKAQGAFVPMSALEQRVNTTTSASDLVPTDHRADLYIGPLRESLVARKLGVRVLTGLRGNLSIPKYGSGLETGWVAEGQAVPEGNMAFDSVGLTPKHVGGKTEMSRQLLQQSSPDIEQLVRDDLAFLIAKQLDRAIIAGTGTNNEPLGVLHAPGTQTFSLATLDWATVLTMVEAFEDTELTNGTWLTSVGVKRVLSGTLKETGLPGYLLQGGQLAEYPLRTTRQLPVDAGKGTAILGDWSQVLLGVWSELDVLVNPYAEPAYSRGGVQVRAMATADVAIRYPEAFVIANDVAVPPAPTEQ</sequence>
<organism evidence="4 5">
    <name type="scientific">Bordetella genomosp. 9</name>
    <dbReference type="NCBI Taxonomy" id="1416803"/>
    <lineage>
        <taxon>Bacteria</taxon>
        <taxon>Pseudomonadati</taxon>
        <taxon>Pseudomonadota</taxon>
        <taxon>Betaproteobacteria</taxon>
        <taxon>Burkholderiales</taxon>
        <taxon>Alcaligenaceae</taxon>
        <taxon>Bordetella</taxon>
    </lineage>
</organism>
<accession>A0A1W6YXU1</accession>
<dbReference type="NCBIfam" id="TIGR01554">
    <property type="entry name" value="major_cap_HK97"/>
    <property type="match status" value="1"/>
</dbReference>
<evidence type="ECO:0000313" key="4">
    <source>
        <dbReference type="EMBL" id="ARP85774.1"/>
    </source>
</evidence>
<proteinExistence type="predicted"/>
<reference evidence="4 5" key="1">
    <citation type="submission" date="2017-05" db="EMBL/GenBank/DDBJ databases">
        <title>Complete and WGS of Bordetella genogroups.</title>
        <authorList>
            <person name="Spilker T."/>
            <person name="LiPuma J."/>
        </authorList>
    </citation>
    <scope>NUCLEOTIDE SEQUENCE [LARGE SCALE GENOMIC DNA]</scope>
    <source>
        <strain evidence="4 5">AU17164</strain>
    </source>
</reference>
<feature type="coiled-coil region" evidence="2">
    <location>
        <begin position="17"/>
        <end position="52"/>
    </location>
</feature>
<evidence type="ECO:0000256" key="2">
    <source>
        <dbReference type="SAM" id="Coils"/>
    </source>
</evidence>
<name>A0A1W6YXU1_9BORD</name>
<comment type="subcellular location">
    <subcellularLocation>
        <location evidence="1">Virion</location>
    </subcellularLocation>
</comment>
<evidence type="ECO:0000313" key="5">
    <source>
        <dbReference type="Proteomes" id="UP000194139"/>
    </source>
</evidence>
<evidence type="ECO:0000259" key="3">
    <source>
        <dbReference type="Pfam" id="PF05065"/>
    </source>
</evidence>
<dbReference type="InterPro" id="IPR024455">
    <property type="entry name" value="Phage_capsid"/>
</dbReference>
<dbReference type="EMBL" id="CP021109">
    <property type="protein sequence ID" value="ARP85774.1"/>
    <property type="molecule type" value="Genomic_DNA"/>
</dbReference>
<evidence type="ECO:0000256" key="1">
    <source>
        <dbReference type="ARBA" id="ARBA00004328"/>
    </source>
</evidence>
<dbReference type="SUPFAM" id="SSF56563">
    <property type="entry name" value="Major capsid protein gp5"/>
    <property type="match status" value="1"/>
</dbReference>